<proteinExistence type="predicted"/>
<accession>A0A9W8JS56</accession>
<gene>
    <name evidence="1" type="ORF">NLJ89_g9585</name>
</gene>
<comment type="caution">
    <text evidence="1">The sequence shown here is derived from an EMBL/GenBank/DDBJ whole genome shotgun (WGS) entry which is preliminary data.</text>
</comment>
<evidence type="ECO:0000313" key="2">
    <source>
        <dbReference type="Proteomes" id="UP001148786"/>
    </source>
</evidence>
<organism evidence="1 2">
    <name type="scientific">Agrocybe chaxingu</name>
    <dbReference type="NCBI Taxonomy" id="84603"/>
    <lineage>
        <taxon>Eukaryota</taxon>
        <taxon>Fungi</taxon>
        <taxon>Dikarya</taxon>
        <taxon>Basidiomycota</taxon>
        <taxon>Agaricomycotina</taxon>
        <taxon>Agaricomycetes</taxon>
        <taxon>Agaricomycetidae</taxon>
        <taxon>Agaricales</taxon>
        <taxon>Agaricineae</taxon>
        <taxon>Strophariaceae</taxon>
        <taxon>Agrocybe</taxon>
    </lineage>
</organism>
<name>A0A9W8JS56_9AGAR</name>
<dbReference type="AlphaFoldDB" id="A0A9W8JS56"/>
<sequence length="134" mass="15079">MYVLVARVILQPLDEADTAIVASRHLSFDQVANVPVHSGLRILRLVVELPEHQTQALDRFSQLWSDHRKHQDKWAMLLRVPLVKFCYMHECVSASTVGVRPEDFLEAAKAPMQPNTEKPHGVNSSNPLLMFAGA</sequence>
<evidence type="ECO:0000313" key="1">
    <source>
        <dbReference type="EMBL" id="KAJ3500898.1"/>
    </source>
</evidence>
<protein>
    <submittedName>
        <fullName evidence="1">Uncharacterized protein</fullName>
    </submittedName>
</protein>
<dbReference type="Proteomes" id="UP001148786">
    <property type="component" value="Unassembled WGS sequence"/>
</dbReference>
<reference evidence="1" key="1">
    <citation type="submission" date="2022-07" db="EMBL/GenBank/DDBJ databases">
        <title>Genome Sequence of Agrocybe chaxingu.</title>
        <authorList>
            <person name="Buettner E."/>
        </authorList>
    </citation>
    <scope>NUCLEOTIDE SEQUENCE</scope>
    <source>
        <strain evidence="1">MP-N11</strain>
    </source>
</reference>
<dbReference type="EMBL" id="JANKHO010001525">
    <property type="protein sequence ID" value="KAJ3500898.1"/>
    <property type="molecule type" value="Genomic_DNA"/>
</dbReference>
<keyword evidence="2" id="KW-1185">Reference proteome</keyword>